<dbReference type="RefSeq" id="WP_145081613.1">
    <property type="nucleotide sequence ID" value="NZ_VLKH01000003.1"/>
</dbReference>
<dbReference type="InterPro" id="IPR019606">
    <property type="entry name" value="GerMN"/>
</dbReference>
<gene>
    <name evidence="2" type="ORF">LY60_01347</name>
</gene>
<evidence type="ECO:0000259" key="1">
    <source>
        <dbReference type="SMART" id="SM00909"/>
    </source>
</evidence>
<organism evidence="2 3">
    <name type="scientific">Sedimentibacter saalensis</name>
    <dbReference type="NCBI Taxonomy" id="130788"/>
    <lineage>
        <taxon>Bacteria</taxon>
        <taxon>Bacillati</taxon>
        <taxon>Bacillota</taxon>
        <taxon>Tissierellia</taxon>
        <taxon>Sedimentibacter</taxon>
    </lineage>
</organism>
<evidence type="ECO:0000313" key="3">
    <source>
        <dbReference type="Proteomes" id="UP000315343"/>
    </source>
</evidence>
<dbReference type="Proteomes" id="UP000315343">
    <property type="component" value="Unassembled WGS sequence"/>
</dbReference>
<comment type="caution">
    <text evidence="2">The sequence shown here is derived from an EMBL/GenBank/DDBJ whole genome shotgun (WGS) entry which is preliminary data.</text>
</comment>
<sequence>MKIFSNILIIALIGLFSSTYLFNLSPIDYRGTIEIETPVEESALRLTTEKQELLNPESITIKHESENEEVLKSVADSIFTVSVYKGNVPVKENIKNLELVSPSSNMTISIDSANPMVTTLDISQKKLGLEDGTYNFVFSSNLIASKENESVSVNVTYDTAGTYFPASKAAQSGKKGLTLYFATPNADTLIPVTRFVVEDKSLTRMAIEQLQNGPESGSLRTVIGDVTNTTYNNGNVVIDIPSSYESYNNGSTGGLLSYEAFKKTIFSVKRYWPIYSLSFTVDRKSVDSYFHGIDNVTSLPYAKNNYVLYMSYKVDGRYYLFDYKIDTQQAGISETDAPELKAQKMFDAYKDTDIPYGINPIPESVILKSAAMQGTTLVLDFTDSLMNAYNGKNDLRQMMIDSFSYTFTTIPGISSIRITVEGEALKNYVEGIDLTGILYAPEFINPENTTQTNN</sequence>
<protein>
    <submittedName>
        <fullName evidence="2">Sporulation and spore germination protein</fullName>
    </submittedName>
</protein>
<feature type="domain" description="GerMN" evidence="1">
    <location>
        <begin position="342"/>
        <end position="429"/>
    </location>
</feature>
<dbReference type="Pfam" id="PF10646">
    <property type="entry name" value="Germane"/>
    <property type="match status" value="2"/>
</dbReference>
<reference evidence="2 3" key="1">
    <citation type="submission" date="2019-07" db="EMBL/GenBank/DDBJ databases">
        <title>Genomic Encyclopedia of Type Strains, Phase I: the one thousand microbial genomes (KMG-I) project.</title>
        <authorList>
            <person name="Kyrpides N."/>
        </authorList>
    </citation>
    <scope>NUCLEOTIDE SEQUENCE [LARGE SCALE GENOMIC DNA]</scope>
    <source>
        <strain evidence="2 3">DSM 13558</strain>
    </source>
</reference>
<dbReference type="AlphaFoldDB" id="A0A562JFG2"/>
<dbReference type="OrthoDB" id="1953838at2"/>
<evidence type="ECO:0000313" key="2">
    <source>
        <dbReference type="EMBL" id="TWH81594.1"/>
    </source>
</evidence>
<proteinExistence type="predicted"/>
<name>A0A562JFG2_9FIRM</name>
<dbReference type="EMBL" id="VLKH01000003">
    <property type="protein sequence ID" value="TWH81594.1"/>
    <property type="molecule type" value="Genomic_DNA"/>
</dbReference>
<keyword evidence="3" id="KW-1185">Reference proteome</keyword>
<accession>A0A562JFG2</accession>
<dbReference type="SMART" id="SM00909">
    <property type="entry name" value="Germane"/>
    <property type="match status" value="1"/>
</dbReference>